<reference evidence="8 9" key="1">
    <citation type="submission" date="2018-06" db="EMBL/GenBank/DDBJ databases">
        <authorList>
            <consortium name="Pathogen Informatics"/>
            <person name="Doyle S."/>
        </authorList>
    </citation>
    <scope>NUCLEOTIDE SEQUENCE [LARGE SCALE GENOMIC DNA]</scope>
    <source>
        <strain evidence="8 9">NCTC11091</strain>
    </source>
</reference>
<protein>
    <recommendedName>
        <fullName evidence="5">NADH-quinone oxidoreductase subunit N</fullName>
        <ecNumber evidence="5">7.1.1.-</ecNumber>
    </recommendedName>
    <alternativeName>
        <fullName evidence="5">NADH dehydrogenase I subunit N</fullName>
    </alternativeName>
    <alternativeName>
        <fullName evidence="5">NDH-1 subunit N</fullName>
    </alternativeName>
</protein>
<comment type="subunit">
    <text evidence="5">NDH-1 is composed of 14 different subunits. Subunits NuoA, H, J, K, L, M, N constitute the membrane sector of the complex.</text>
</comment>
<keyword evidence="8" id="KW-0560">Oxidoreductase</keyword>
<feature type="transmembrane region" description="Helical" evidence="5">
    <location>
        <begin position="126"/>
        <end position="143"/>
    </location>
</feature>
<dbReference type="GO" id="GO:0005886">
    <property type="term" value="C:plasma membrane"/>
    <property type="evidence" value="ECO:0007669"/>
    <property type="project" value="UniProtKB-SubCell"/>
</dbReference>
<gene>
    <name evidence="5 8" type="primary">nuoN</name>
    <name evidence="8" type="ORF">NCTC11091_00645</name>
</gene>
<dbReference type="GO" id="GO:0042773">
    <property type="term" value="P:ATP synthesis coupled electron transport"/>
    <property type="evidence" value="ECO:0007669"/>
    <property type="project" value="InterPro"/>
</dbReference>
<feature type="transmembrane region" description="Helical" evidence="5">
    <location>
        <begin position="51"/>
        <end position="71"/>
    </location>
</feature>
<comment type="function">
    <text evidence="5">NDH-1 shuttles electrons from NADH, via FMN and iron-sulfur (Fe-S) centers, to quinones in the respiratory chain. The immediate electron acceptor for the enzyme in this species is believed to be ubiquinone. Couples the redox reaction to proton translocation (for every two electrons transferred, four hydrogen ions are translocated across the cytoplasmic membrane), and thus conserves the redox energy in a proton gradient.</text>
</comment>
<feature type="transmembrane region" description="Helical" evidence="5">
    <location>
        <begin position="350"/>
        <end position="375"/>
    </location>
</feature>
<dbReference type="AlphaFoldDB" id="A0A378Q231"/>
<evidence type="ECO:0000313" key="9">
    <source>
        <dbReference type="Proteomes" id="UP000255193"/>
    </source>
</evidence>
<dbReference type="HAMAP" id="MF_00445">
    <property type="entry name" value="NDH1_NuoN_1"/>
    <property type="match status" value="1"/>
</dbReference>
<evidence type="ECO:0000256" key="4">
    <source>
        <dbReference type="ARBA" id="ARBA00023136"/>
    </source>
</evidence>
<feature type="transmembrane region" description="Helical" evidence="5">
    <location>
        <begin position="182"/>
        <end position="202"/>
    </location>
</feature>
<dbReference type="GO" id="GO:0008137">
    <property type="term" value="F:NADH dehydrogenase (ubiquinone) activity"/>
    <property type="evidence" value="ECO:0007669"/>
    <property type="project" value="InterPro"/>
</dbReference>
<sequence length="513" mass="54625">MNPMATTGLANGMMGATGWTSLIPLAPMLVISLTAVMVMIAIALKRSNTAAGTISVAGLNIALVLVIWGVLNPLAQMQGVVSSLFVVDSFAQFNMGVILVCALACFTLAHGYIENSTANGLNGQKEELYILMLIATLGALLMACTDHMAAFFVSLELLSVPMYGMLAYTYAREQSLEAGMKYLVLSATASATLLMGMALVYACTGTLSFRQIGVATVNSLQAGMNLPLLVVGAAMMVFAIAFKLSAAPFHTWTPDVYQGAPAPVATFLGSVAKVATLVVGLRFLLTSATLAIPAVQFLLVVIATLSILLGNMLALRERNAKRVLAYSSIAHLGYVLAVVSAVTIESVGFASLYMAVYALTTVGSFGVISIMSSPYQGGEAQTLDDYRGLFWQRPVLTAVLTVMLLSLAGVPLTAGFISKFYAIFATASAQAWWLTAMIIVGSAIGLYYYLNFMISLFKRADFSREQNTRAYDAVNHWGLQAGGIMVLLVTLAVLYLGIFPEWLSKILLAIKIY</sequence>
<evidence type="ECO:0000259" key="7">
    <source>
        <dbReference type="Pfam" id="PF00361"/>
    </source>
</evidence>
<dbReference type="InterPro" id="IPR010096">
    <property type="entry name" value="NADH-Q_OxRdtase_suN/2"/>
</dbReference>
<feature type="transmembrane region" description="Helical" evidence="5">
    <location>
        <begin position="91"/>
        <end position="114"/>
    </location>
</feature>
<feature type="transmembrane region" description="Helical" evidence="5">
    <location>
        <begin position="430"/>
        <end position="457"/>
    </location>
</feature>
<feature type="domain" description="NADH:quinone oxidoreductase/Mrp antiporter transmembrane" evidence="7">
    <location>
        <begin position="147"/>
        <end position="444"/>
    </location>
</feature>
<keyword evidence="5" id="KW-0830">Ubiquinone</keyword>
<keyword evidence="5" id="KW-1003">Cell membrane</keyword>
<keyword evidence="2 5" id="KW-0812">Transmembrane</keyword>
<accession>A0A378Q231</accession>
<comment type="catalytic activity">
    <reaction evidence="5">
        <text>a quinone + NADH + 5 H(+)(in) = a quinol + NAD(+) + 4 H(+)(out)</text>
        <dbReference type="Rhea" id="RHEA:57888"/>
        <dbReference type="ChEBI" id="CHEBI:15378"/>
        <dbReference type="ChEBI" id="CHEBI:24646"/>
        <dbReference type="ChEBI" id="CHEBI:57540"/>
        <dbReference type="ChEBI" id="CHEBI:57945"/>
        <dbReference type="ChEBI" id="CHEBI:132124"/>
    </reaction>
</comment>
<dbReference type="NCBIfam" id="TIGR01770">
    <property type="entry name" value="NDH_I_N"/>
    <property type="match status" value="1"/>
</dbReference>
<feature type="transmembrane region" description="Helical" evidence="5">
    <location>
        <begin position="323"/>
        <end position="344"/>
    </location>
</feature>
<evidence type="ECO:0000256" key="1">
    <source>
        <dbReference type="ARBA" id="ARBA00004127"/>
    </source>
</evidence>
<keyword evidence="5" id="KW-0520">NAD</keyword>
<dbReference type="GO" id="GO:0050136">
    <property type="term" value="F:NADH dehydrogenase (quinone) (non-electrogenic) activity"/>
    <property type="evidence" value="ECO:0007669"/>
    <property type="project" value="UniProtKB-UniRule"/>
</dbReference>
<dbReference type="RefSeq" id="WP_373279754.1">
    <property type="nucleotide sequence ID" value="NZ_MXAO01000055.1"/>
</dbReference>
<feature type="transmembrane region" description="Helical" evidence="5">
    <location>
        <begin position="22"/>
        <end position="44"/>
    </location>
</feature>
<dbReference type="Proteomes" id="UP000255193">
    <property type="component" value="Unassembled WGS sequence"/>
</dbReference>
<keyword evidence="3 5" id="KW-1133">Transmembrane helix</keyword>
<dbReference type="EC" id="7.1.1.-" evidence="5"/>
<feature type="transmembrane region" description="Helical" evidence="5">
    <location>
        <begin position="477"/>
        <end position="498"/>
    </location>
</feature>
<feature type="transmembrane region" description="Helical" evidence="5">
    <location>
        <begin position="395"/>
        <end position="418"/>
    </location>
</feature>
<comment type="similarity">
    <text evidence="5">Belongs to the complex I subunit 2 family.</text>
</comment>
<keyword evidence="5" id="KW-1278">Translocase</keyword>
<evidence type="ECO:0000256" key="3">
    <source>
        <dbReference type="ARBA" id="ARBA00022989"/>
    </source>
</evidence>
<feature type="transmembrane region" description="Helical" evidence="5">
    <location>
        <begin position="290"/>
        <end position="311"/>
    </location>
</feature>
<dbReference type="EMBL" id="UGQA01000001">
    <property type="protein sequence ID" value="STY94871.1"/>
    <property type="molecule type" value="Genomic_DNA"/>
</dbReference>
<feature type="transmembrane region" description="Helical" evidence="5">
    <location>
        <begin position="222"/>
        <end position="242"/>
    </location>
</feature>
<comment type="subcellular location">
    <subcellularLocation>
        <location evidence="5">Cell membrane</location>
        <topology evidence="5">Multi-pass membrane protein</topology>
    </subcellularLocation>
    <subcellularLocation>
        <location evidence="1">Endomembrane system</location>
        <topology evidence="1">Multi-pass membrane protein</topology>
    </subcellularLocation>
    <subcellularLocation>
        <location evidence="6">Membrane</location>
        <topology evidence="6">Multi-pass membrane protein</topology>
    </subcellularLocation>
</comment>
<feature type="transmembrane region" description="Helical" evidence="5">
    <location>
        <begin position="149"/>
        <end position="170"/>
    </location>
</feature>
<dbReference type="GO" id="GO:0048038">
    <property type="term" value="F:quinone binding"/>
    <property type="evidence" value="ECO:0007669"/>
    <property type="project" value="UniProtKB-KW"/>
</dbReference>
<proteinExistence type="inferred from homology"/>
<dbReference type="InterPro" id="IPR001750">
    <property type="entry name" value="ND/Mrp_TM"/>
</dbReference>
<evidence type="ECO:0000256" key="5">
    <source>
        <dbReference type="HAMAP-Rule" id="MF_00445"/>
    </source>
</evidence>
<feature type="transmembrane region" description="Helical" evidence="5">
    <location>
        <begin position="262"/>
        <end position="284"/>
    </location>
</feature>
<evidence type="ECO:0000256" key="2">
    <source>
        <dbReference type="ARBA" id="ARBA00022692"/>
    </source>
</evidence>
<keyword evidence="5" id="KW-0874">Quinone</keyword>
<dbReference type="GO" id="GO:0012505">
    <property type="term" value="C:endomembrane system"/>
    <property type="evidence" value="ECO:0007669"/>
    <property type="project" value="UniProtKB-SubCell"/>
</dbReference>
<keyword evidence="4 5" id="KW-0472">Membrane</keyword>
<name>A0A378Q231_9GAMM</name>
<organism evidence="8 9">
    <name type="scientific">Faucicola atlantae</name>
    <dbReference type="NCBI Taxonomy" id="34059"/>
    <lineage>
        <taxon>Bacteria</taxon>
        <taxon>Pseudomonadati</taxon>
        <taxon>Pseudomonadota</taxon>
        <taxon>Gammaproteobacteria</taxon>
        <taxon>Moraxellales</taxon>
        <taxon>Moraxellaceae</taxon>
        <taxon>Faucicola</taxon>
    </lineage>
</organism>
<dbReference type="Pfam" id="PF00361">
    <property type="entry name" value="Proton_antipo_M"/>
    <property type="match status" value="1"/>
</dbReference>
<dbReference type="PANTHER" id="PTHR22773">
    <property type="entry name" value="NADH DEHYDROGENASE"/>
    <property type="match status" value="1"/>
</dbReference>
<evidence type="ECO:0000313" key="8">
    <source>
        <dbReference type="EMBL" id="STY94871.1"/>
    </source>
</evidence>
<evidence type="ECO:0000256" key="6">
    <source>
        <dbReference type="RuleBase" id="RU000320"/>
    </source>
</evidence>
<keyword evidence="5" id="KW-0813">Transport</keyword>